<gene>
    <name evidence="1" type="ORF">AN2V17_21830</name>
</gene>
<sequence length="116" mass="12812">MAHKICENCGEFNSSSAVYCYNCNSSLRDVKKKEDAIEPIKFSGKSVGYNYSEDVTLGEWIIILILLAIPIVNIIVLVLLAFVWNNTSINNFGKASLILGIIGIVIFFLLRGCSGY</sequence>
<name>A0ACB5UJ13_9FIRM</name>
<keyword evidence="2" id="KW-1185">Reference proteome</keyword>
<accession>A0ACB5UJ13</accession>
<evidence type="ECO:0000313" key="2">
    <source>
        <dbReference type="Proteomes" id="UP001374599"/>
    </source>
</evidence>
<dbReference type="Proteomes" id="UP001374599">
    <property type="component" value="Unassembled WGS sequence"/>
</dbReference>
<proteinExistence type="predicted"/>
<protein>
    <submittedName>
        <fullName evidence="1">Uncharacterized protein</fullName>
    </submittedName>
</protein>
<organism evidence="1 2">
    <name type="scientific">Vallitalea maricola</name>
    <dbReference type="NCBI Taxonomy" id="3074433"/>
    <lineage>
        <taxon>Bacteria</taxon>
        <taxon>Bacillati</taxon>
        <taxon>Bacillota</taxon>
        <taxon>Clostridia</taxon>
        <taxon>Lachnospirales</taxon>
        <taxon>Vallitaleaceae</taxon>
        <taxon>Vallitalea</taxon>
    </lineage>
</organism>
<comment type="caution">
    <text evidence="1">The sequence shown here is derived from an EMBL/GenBank/DDBJ whole genome shotgun (WGS) entry which is preliminary data.</text>
</comment>
<reference evidence="1" key="1">
    <citation type="submission" date="2023-09" db="EMBL/GenBank/DDBJ databases">
        <title>Vallitalea sediminicola and Vallitalea maricola sp. nov., anaerobic bacteria isolated from marine sediment.</title>
        <authorList>
            <person name="Hirano S."/>
            <person name="Maeda A."/>
            <person name="Terahara T."/>
            <person name="Mori K."/>
            <person name="Hamada M."/>
            <person name="Matsumoto R."/>
            <person name="Kobayashi T."/>
        </authorList>
    </citation>
    <scope>NUCLEOTIDE SEQUENCE</scope>
    <source>
        <strain evidence="1">AN17-2</strain>
    </source>
</reference>
<evidence type="ECO:0000313" key="1">
    <source>
        <dbReference type="EMBL" id="GMQ62951.1"/>
    </source>
</evidence>
<dbReference type="EMBL" id="BTPU01000032">
    <property type="protein sequence ID" value="GMQ62951.1"/>
    <property type="molecule type" value="Genomic_DNA"/>
</dbReference>